<evidence type="ECO:0000259" key="8">
    <source>
        <dbReference type="Pfam" id="PF06560"/>
    </source>
</evidence>
<keyword evidence="5" id="KW-0479">Metal-binding</keyword>
<dbReference type="Pfam" id="PF06560">
    <property type="entry name" value="GPI"/>
    <property type="match status" value="1"/>
</dbReference>
<name>A0A061ABS2_9ACTN</name>
<comment type="similarity">
    <text evidence="2">Belongs to the archaeal-type GPI family.</text>
</comment>
<dbReference type="InterPro" id="IPR051610">
    <property type="entry name" value="GPI/OXD"/>
</dbReference>
<comment type="catalytic activity">
    <reaction evidence="7">
        <text>alpha-D-glucose 6-phosphate = beta-D-fructose 6-phosphate</text>
        <dbReference type="Rhea" id="RHEA:11816"/>
        <dbReference type="ChEBI" id="CHEBI:57634"/>
        <dbReference type="ChEBI" id="CHEBI:58225"/>
        <dbReference type="EC" id="5.3.1.9"/>
    </reaction>
</comment>
<protein>
    <recommendedName>
        <fullName evidence="3">glucose-6-phosphate isomerase</fullName>
        <ecNumber evidence="3">5.3.1.9</ecNumber>
    </recommendedName>
</protein>
<evidence type="ECO:0000256" key="7">
    <source>
        <dbReference type="ARBA" id="ARBA00029321"/>
    </source>
</evidence>
<evidence type="ECO:0000256" key="5">
    <source>
        <dbReference type="ARBA" id="ARBA00022723"/>
    </source>
</evidence>
<dbReference type="CDD" id="cd02218">
    <property type="entry name" value="cupin_PGI"/>
    <property type="match status" value="1"/>
</dbReference>
<feature type="domain" description="Glucose-6-phosphate isomerase prokaryote" evidence="8">
    <location>
        <begin position="33"/>
        <end position="177"/>
    </location>
</feature>
<dbReference type="InterPro" id="IPR011051">
    <property type="entry name" value="RmlC_Cupin_sf"/>
</dbReference>
<dbReference type="GO" id="GO:0046872">
    <property type="term" value="F:metal ion binding"/>
    <property type="evidence" value="ECO:0007669"/>
    <property type="project" value="UniProtKB-KW"/>
</dbReference>
<gene>
    <name evidence="9" type="ORF">SIRAN9872</name>
</gene>
<comment type="pathway">
    <text evidence="1">Carbohydrate degradation; glycolysis; D-glyceraldehyde 3-phosphate and glycerone phosphate from D-glucose: step 2/4.</text>
</comment>
<dbReference type="InterPro" id="IPR014710">
    <property type="entry name" value="RmlC-like_jellyroll"/>
</dbReference>
<dbReference type="AlphaFoldDB" id="A0A061ABS2"/>
<evidence type="ECO:0000256" key="1">
    <source>
        <dbReference type="ARBA" id="ARBA00004926"/>
    </source>
</evidence>
<evidence type="ECO:0000256" key="2">
    <source>
        <dbReference type="ARBA" id="ARBA00006542"/>
    </source>
</evidence>
<dbReference type="EMBL" id="LK022848">
    <property type="protein sequence ID" value="CDR17906.1"/>
    <property type="molecule type" value="Genomic_DNA"/>
</dbReference>
<keyword evidence="6" id="KW-0324">Glycolysis</keyword>
<dbReference type="SUPFAM" id="SSF51182">
    <property type="entry name" value="RmlC-like cupins"/>
    <property type="match status" value="1"/>
</dbReference>
<accession>A0A061ABS2</accession>
<dbReference type="PANTHER" id="PTHR35848:SF6">
    <property type="entry name" value="CUPIN TYPE-2 DOMAIN-CONTAINING PROTEIN"/>
    <property type="match status" value="1"/>
</dbReference>
<dbReference type="EC" id="5.3.1.9" evidence="3"/>
<dbReference type="PANTHER" id="PTHR35848">
    <property type="entry name" value="OXALATE-BINDING PROTEIN"/>
    <property type="match status" value="1"/>
</dbReference>
<evidence type="ECO:0000256" key="4">
    <source>
        <dbReference type="ARBA" id="ARBA00022432"/>
    </source>
</evidence>
<dbReference type="UniPathway" id="UPA00109">
    <property type="reaction ID" value="UER00181"/>
</dbReference>
<dbReference type="HOGENOM" id="CLU_105797_0_0_11"/>
<proteinExistence type="inferred from homology"/>
<evidence type="ECO:0000256" key="6">
    <source>
        <dbReference type="ARBA" id="ARBA00023152"/>
    </source>
</evidence>
<dbReference type="InterPro" id="IPR010551">
    <property type="entry name" value="G6P_isomerase_prok"/>
</dbReference>
<dbReference type="GO" id="GO:0004347">
    <property type="term" value="F:glucose-6-phosphate isomerase activity"/>
    <property type="evidence" value="ECO:0007669"/>
    <property type="project" value="UniProtKB-EC"/>
</dbReference>
<evidence type="ECO:0000256" key="3">
    <source>
        <dbReference type="ARBA" id="ARBA00011952"/>
    </source>
</evidence>
<dbReference type="Gene3D" id="2.60.120.10">
    <property type="entry name" value="Jelly Rolls"/>
    <property type="match status" value="1"/>
</dbReference>
<sequence length="198" mass="21023">MPSFATPPVLPQVIGFDTATGAVTPVGRMIACRVTDLVGLCADETARRYMAEAGDPVVYEVVSSRVPETSGELPQSVTTIHPGTIGGEFHFTRGHMHTRARGEVYLGLTGTGGLLTFDGRRAVWVAMAPGTIGYIPPGWAHRSVNTGDEPYRFLAVYPGDAGHDHAWVAENGMGHRVMRGASGEPELAPFPRPAAGSR</sequence>
<dbReference type="GO" id="GO:0006096">
    <property type="term" value="P:glycolytic process"/>
    <property type="evidence" value="ECO:0007669"/>
    <property type="project" value="UniProtKB-UniPathway"/>
</dbReference>
<dbReference type="GO" id="GO:0006094">
    <property type="term" value="P:gluconeogenesis"/>
    <property type="evidence" value="ECO:0007669"/>
    <property type="project" value="UniProtKB-KW"/>
</dbReference>
<reference evidence="9" key="1">
    <citation type="submission" date="2014-05" db="EMBL/GenBank/DDBJ databases">
        <authorList>
            <person name="Horn Fabian"/>
        </authorList>
    </citation>
    <scope>NUCLEOTIDE SEQUENCE</scope>
</reference>
<keyword evidence="4" id="KW-0312">Gluconeogenesis</keyword>
<dbReference type="GO" id="GO:0005737">
    <property type="term" value="C:cytoplasm"/>
    <property type="evidence" value="ECO:0007669"/>
    <property type="project" value="InterPro"/>
</dbReference>
<evidence type="ECO:0000313" key="9">
    <source>
        <dbReference type="EMBL" id="CDR17906.1"/>
    </source>
</evidence>
<organism evidence="9">
    <name type="scientific">Streptomyces iranensis</name>
    <dbReference type="NCBI Taxonomy" id="576784"/>
    <lineage>
        <taxon>Bacteria</taxon>
        <taxon>Bacillati</taxon>
        <taxon>Actinomycetota</taxon>
        <taxon>Actinomycetes</taxon>
        <taxon>Kitasatosporales</taxon>
        <taxon>Streptomycetaceae</taxon>
        <taxon>Streptomyces</taxon>
        <taxon>Streptomyces violaceusniger group</taxon>
    </lineage>
</organism>